<evidence type="ECO:0000313" key="1">
    <source>
        <dbReference type="EMBL" id="KFD46793.1"/>
    </source>
</evidence>
<reference evidence="1 2" key="1">
    <citation type="journal article" date="2014" name="Nat. Genet.">
        <title>Genome and transcriptome of the porcine whipworm Trichuris suis.</title>
        <authorList>
            <person name="Jex A.R."/>
            <person name="Nejsum P."/>
            <person name="Schwarz E.M."/>
            <person name="Hu L."/>
            <person name="Young N.D."/>
            <person name="Hall R.S."/>
            <person name="Korhonen P.K."/>
            <person name="Liao S."/>
            <person name="Thamsborg S."/>
            <person name="Xia J."/>
            <person name="Xu P."/>
            <person name="Wang S."/>
            <person name="Scheerlinck J.P."/>
            <person name="Hofmann A."/>
            <person name="Sternberg P.W."/>
            <person name="Wang J."/>
            <person name="Gasser R.B."/>
        </authorList>
    </citation>
    <scope>NUCLEOTIDE SEQUENCE [LARGE SCALE GENOMIC DNA]</scope>
    <source>
        <strain evidence="1">DCEP-RM93M</strain>
    </source>
</reference>
<organism evidence="1 2">
    <name type="scientific">Trichuris suis</name>
    <name type="common">pig whipworm</name>
    <dbReference type="NCBI Taxonomy" id="68888"/>
    <lineage>
        <taxon>Eukaryota</taxon>
        <taxon>Metazoa</taxon>
        <taxon>Ecdysozoa</taxon>
        <taxon>Nematoda</taxon>
        <taxon>Enoplea</taxon>
        <taxon>Dorylaimia</taxon>
        <taxon>Trichinellida</taxon>
        <taxon>Trichuridae</taxon>
        <taxon>Trichuris</taxon>
    </lineage>
</organism>
<gene>
    <name evidence="1" type="ORF">M513_12321</name>
</gene>
<evidence type="ECO:0000313" key="2">
    <source>
        <dbReference type="Proteomes" id="UP000030764"/>
    </source>
</evidence>
<accession>A0A085LP97</accession>
<protein>
    <submittedName>
        <fullName evidence="1">Uncharacterized protein</fullName>
    </submittedName>
</protein>
<proteinExistence type="predicted"/>
<dbReference type="EMBL" id="KL363353">
    <property type="protein sequence ID" value="KFD46793.1"/>
    <property type="molecule type" value="Genomic_DNA"/>
</dbReference>
<name>A0A085LP97_9BILA</name>
<dbReference type="Proteomes" id="UP000030764">
    <property type="component" value="Unassembled WGS sequence"/>
</dbReference>
<keyword evidence="2" id="KW-1185">Reference proteome</keyword>
<feature type="non-terminal residue" evidence="1">
    <location>
        <position position="1"/>
    </location>
</feature>
<feature type="non-terminal residue" evidence="1">
    <location>
        <position position="105"/>
    </location>
</feature>
<sequence>CCTARHILSGENRRCQYPSWACHVASSSLFEKRSMSAVTMSCRYPLSSVTTVRSHQDARLTVTRALAYTTVIDHGRGCKTRAHQCGGEAAAILLMICTKGSSPPH</sequence>
<dbReference type="AlphaFoldDB" id="A0A085LP97"/>